<keyword evidence="3 5" id="KW-0863">Zinc-finger</keyword>
<evidence type="ECO:0000256" key="2">
    <source>
        <dbReference type="ARBA" id="ARBA00022737"/>
    </source>
</evidence>
<dbReference type="PANTHER" id="PTHR23057">
    <property type="entry name" value="JUXTAPOSED WITH ANOTHER ZINC FINGER PROTEIN 1"/>
    <property type="match status" value="1"/>
</dbReference>
<dbReference type="PROSITE" id="PS50157">
    <property type="entry name" value="ZINC_FINGER_C2H2_2"/>
    <property type="match status" value="2"/>
</dbReference>
<feature type="domain" description="C2H2-type" evidence="7">
    <location>
        <begin position="291"/>
        <end position="319"/>
    </location>
</feature>
<dbReference type="Proteomes" id="UP000193685">
    <property type="component" value="Unassembled WGS sequence"/>
</dbReference>
<evidence type="ECO:0000313" key="8">
    <source>
        <dbReference type="EMBL" id="ORY87995.1"/>
    </source>
</evidence>
<organism evidence="8 9">
    <name type="scientific">Protomyces lactucae-debilis</name>
    <dbReference type="NCBI Taxonomy" id="2754530"/>
    <lineage>
        <taxon>Eukaryota</taxon>
        <taxon>Fungi</taxon>
        <taxon>Dikarya</taxon>
        <taxon>Ascomycota</taxon>
        <taxon>Taphrinomycotina</taxon>
        <taxon>Taphrinomycetes</taxon>
        <taxon>Taphrinales</taxon>
        <taxon>Protomycetaceae</taxon>
        <taxon>Protomyces</taxon>
    </lineage>
</organism>
<dbReference type="EMBL" id="MCFI01000001">
    <property type="protein sequence ID" value="ORY87995.1"/>
    <property type="molecule type" value="Genomic_DNA"/>
</dbReference>
<keyword evidence="1" id="KW-0479">Metal-binding</keyword>
<evidence type="ECO:0000313" key="9">
    <source>
        <dbReference type="Proteomes" id="UP000193685"/>
    </source>
</evidence>
<dbReference type="Gene3D" id="3.30.160.60">
    <property type="entry name" value="Classic Zinc Finger"/>
    <property type="match status" value="1"/>
</dbReference>
<dbReference type="AlphaFoldDB" id="A0A1Y2FZD6"/>
<dbReference type="OMA" id="QPIDITY"/>
<evidence type="ECO:0000256" key="6">
    <source>
        <dbReference type="SAM" id="MobiDB-lite"/>
    </source>
</evidence>
<dbReference type="GeneID" id="63782958"/>
<protein>
    <recommendedName>
        <fullName evidence="7">C2H2-type domain-containing protein</fullName>
    </recommendedName>
</protein>
<dbReference type="STRING" id="56484.A0A1Y2FZD6"/>
<comment type="caution">
    <text evidence="8">The sequence shown here is derived from an EMBL/GenBank/DDBJ whole genome shotgun (WGS) entry which is preliminary data.</text>
</comment>
<dbReference type="InterPro" id="IPR036236">
    <property type="entry name" value="Znf_C2H2_sf"/>
</dbReference>
<keyword evidence="9" id="KW-1185">Reference proteome</keyword>
<dbReference type="SUPFAM" id="SSF57667">
    <property type="entry name" value="beta-beta-alpha zinc fingers"/>
    <property type="match status" value="1"/>
</dbReference>
<dbReference type="InterPro" id="IPR013087">
    <property type="entry name" value="Znf_C2H2_type"/>
</dbReference>
<evidence type="ECO:0000256" key="4">
    <source>
        <dbReference type="ARBA" id="ARBA00022833"/>
    </source>
</evidence>
<dbReference type="OrthoDB" id="3269380at2759"/>
<feature type="region of interest" description="Disordered" evidence="6">
    <location>
        <begin position="128"/>
        <end position="166"/>
    </location>
</feature>
<dbReference type="PROSITE" id="PS00028">
    <property type="entry name" value="ZINC_FINGER_C2H2_1"/>
    <property type="match status" value="1"/>
</dbReference>
<evidence type="ECO:0000256" key="1">
    <source>
        <dbReference type="ARBA" id="ARBA00022723"/>
    </source>
</evidence>
<dbReference type="GO" id="GO:0008270">
    <property type="term" value="F:zinc ion binding"/>
    <property type="evidence" value="ECO:0007669"/>
    <property type="project" value="UniProtKB-KW"/>
</dbReference>
<proteinExistence type="predicted"/>
<evidence type="ECO:0000256" key="5">
    <source>
        <dbReference type="PROSITE-ProRule" id="PRU00042"/>
    </source>
</evidence>
<keyword evidence="4" id="KW-0862">Zinc</keyword>
<evidence type="ECO:0000259" key="7">
    <source>
        <dbReference type="PROSITE" id="PS50157"/>
    </source>
</evidence>
<name>A0A1Y2FZD6_PROLT</name>
<dbReference type="InterPro" id="IPR051580">
    <property type="entry name" value="ZnF-Chromatin_assoc"/>
</dbReference>
<sequence>MPILINLALTAANCPSSHDDSHLAMDTDLPHLEADFCKDFSCCGLVLDDLHDLLQHYEDHHVKLDDLAILSSTLVNPHASSARPNRPDLEAMKRKALLDMQRHLGQSNPLDEDEIAFDVYPGGDPFSRKRSWRPSMSSPSMATRDFFTPSQSPMSTPNSSSPGTPVMGVSHDFNAEIDNPLLFGPPSVSADWISSDGQSFRPMPQLKKARQSACFTSTTVGPQVIEHPASNLVVVDKPYKCQIPGCDKAYKNQNGLKYHKMHGNCASNPAALTGDGSHPTDLMPQYENKPYKCNLCNKRYKNLNGLKYHTAHSHQNVTTDSIQSQLAQQSQAQKIW</sequence>
<keyword evidence="2" id="KW-0677">Repeat</keyword>
<reference evidence="8 9" key="1">
    <citation type="submission" date="2016-07" db="EMBL/GenBank/DDBJ databases">
        <title>Pervasive Adenine N6-methylation of Active Genes in Fungi.</title>
        <authorList>
            <consortium name="DOE Joint Genome Institute"/>
            <person name="Mondo S.J."/>
            <person name="Dannebaum R.O."/>
            <person name="Kuo R.C."/>
            <person name="Labutti K."/>
            <person name="Haridas S."/>
            <person name="Kuo A."/>
            <person name="Salamov A."/>
            <person name="Ahrendt S.R."/>
            <person name="Lipzen A."/>
            <person name="Sullivan W."/>
            <person name="Andreopoulos W.B."/>
            <person name="Clum A."/>
            <person name="Lindquist E."/>
            <person name="Daum C."/>
            <person name="Ramamoorthy G.K."/>
            <person name="Gryganskyi A."/>
            <person name="Culley D."/>
            <person name="Magnuson J.K."/>
            <person name="James T.Y."/>
            <person name="O'Malley M.A."/>
            <person name="Stajich J.E."/>
            <person name="Spatafora J.W."/>
            <person name="Visel A."/>
            <person name="Grigoriev I.V."/>
        </authorList>
    </citation>
    <scope>NUCLEOTIDE SEQUENCE [LARGE SCALE GENOMIC DNA]</scope>
    <source>
        <strain evidence="8 9">12-1054</strain>
    </source>
</reference>
<feature type="compositionally biased region" description="Low complexity" evidence="6">
    <location>
        <begin position="148"/>
        <end position="165"/>
    </location>
</feature>
<dbReference type="RefSeq" id="XP_040728490.1">
    <property type="nucleotide sequence ID" value="XM_040866359.1"/>
</dbReference>
<dbReference type="SMART" id="SM00355">
    <property type="entry name" value="ZnF_C2H2"/>
    <property type="match status" value="2"/>
</dbReference>
<dbReference type="PANTHER" id="PTHR23057:SF0">
    <property type="entry name" value="JUXTAPOSED WITH ANOTHER ZINC FINGER PROTEIN 1"/>
    <property type="match status" value="1"/>
</dbReference>
<evidence type="ECO:0000256" key="3">
    <source>
        <dbReference type="ARBA" id="ARBA00022771"/>
    </source>
</evidence>
<feature type="domain" description="C2H2-type" evidence="7">
    <location>
        <begin position="239"/>
        <end position="269"/>
    </location>
</feature>
<accession>A0A1Y2FZD6</accession>
<gene>
    <name evidence="8" type="ORF">BCR37DRAFT_20149</name>
</gene>
<dbReference type="GO" id="GO:0005634">
    <property type="term" value="C:nucleus"/>
    <property type="evidence" value="ECO:0007669"/>
    <property type="project" value="TreeGrafter"/>
</dbReference>